<dbReference type="GO" id="GO:0009254">
    <property type="term" value="P:peptidoglycan turnover"/>
    <property type="evidence" value="ECO:0007669"/>
    <property type="project" value="InterPro"/>
</dbReference>
<dbReference type="KEGG" id="soa:G3M56_006750"/>
<evidence type="ECO:0000313" key="2">
    <source>
        <dbReference type="Proteomes" id="UP000475117"/>
    </source>
</evidence>
<dbReference type="Pfam" id="PF06725">
    <property type="entry name" value="3D"/>
    <property type="match status" value="1"/>
</dbReference>
<organism evidence="1 2">
    <name type="scientific">Sulfuriroseicoccus oceanibius</name>
    <dbReference type="NCBI Taxonomy" id="2707525"/>
    <lineage>
        <taxon>Bacteria</taxon>
        <taxon>Pseudomonadati</taxon>
        <taxon>Verrucomicrobiota</taxon>
        <taxon>Verrucomicrobiia</taxon>
        <taxon>Verrucomicrobiales</taxon>
        <taxon>Verrucomicrobiaceae</taxon>
        <taxon>Sulfuriroseicoccus</taxon>
    </lineage>
</organism>
<accession>A0A6B3L0X7</accession>
<name>A0A6B3L0X7_9BACT</name>
<proteinExistence type="predicted"/>
<dbReference type="Proteomes" id="UP000475117">
    <property type="component" value="Chromosome"/>
</dbReference>
<sequence>MPQYCDQTKEMKVRTTAYHAKEWDHKKYKTKSAAGTELKYGEVRSAAADWSRYPLGTKFKIDGLPFTYVVDDYGSALVGTNTIDLYKMSAKEMRWWGVRKVDIKILEWGDYEKSEEILKGRRKYRHCRQMHDALKKRLSSAADLPTDA</sequence>
<dbReference type="AlphaFoldDB" id="A0A6B3L0X7"/>
<dbReference type="InterPro" id="IPR059180">
    <property type="entry name" value="3D_YorM"/>
</dbReference>
<dbReference type="InterPro" id="IPR010611">
    <property type="entry name" value="3D_dom"/>
</dbReference>
<gene>
    <name evidence="1" type="ORF">G3M56_006750</name>
</gene>
<reference evidence="1 2" key="1">
    <citation type="submission" date="2020-12" db="EMBL/GenBank/DDBJ databases">
        <title>Sulforoseuscoccus oceanibium gen. nov., sp. nov., a representative of the phylum Verrucomicrobia with special cytoplasmic membrane, and proposal of Sulforoseuscoccusaceae fam. nov.</title>
        <authorList>
            <person name="Xi F."/>
        </authorList>
    </citation>
    <scope>NUCLEOTIDE SEQUENCE [LARGE SCALE GENOMIC DNA]</scope>
    <source>
        <strain evidence="1 2">T37</strain>
    </source>
</reference>
<dbReference type="GO" id="GO:0019867">
    <property type="term" value="C:outer membrane"/>
    <property type="evidence" value="ECO:0007669"/>
    <property type="project" value="InterPro"/>
</dbReference>
<protein>
    <submittedName>
        <fullName evidence="1">3D domain-containing protein</fullName>
    </submittedName>
</protein>
<evidence type="ECO:0000313" key="1">
    <source>
        <dbReference type="EMBL" id="QQL46384.1"/>
    </source>
</evidence>
<keyword evidence="2" id="KW-1185">Reference proteome</keyword>
<dbReference type="CDD" id="cd14667">
    <property type="entry name" value="3D_containing_proteins"/>
    <property type="match status" value="1"/>
</dbReference>
<dbReference type="GO" id="GO:0004553">
    <property type="term" value="F:hydrolase activity, hydrolyzing O-glycosyl compounds"/>
    <property type="evidence" value="ECO:0007669"/>
    <property type="project" value="InterPro"/>
</dbReference>
<dbReference type="EMBL" id="CP066776">
    <property type="protein sequence ID" value="QQL46384.1"/>
    <property type="molecule type" value="Genomic_DNA"/>
</dbReference>